<dbReference type="InterPro" id="IPR001173">
    <property type="entry name" value="Glyco_trans_2-like"/>
</dbReference>
<evidence type="ECO:0000259" key="8">
    <source>
        <dbReference type="Pfam" id="PF00535"/>
    </source>
</evidence>
<evidence type="ECO:0000256" key="5">
    <source>
        <dbReference type="ARBA" id="ARBA00022989"/>
    </source>
</evidence>
<feature type="transmembrane region" description="Helical" evidence="7">
    <location>
        <begin position="615"/>
        <end position="636"/>
    </location>
</feature>
<name>A0ABW0GNQ5_9MICO</name>
<proteinExistence type="predicted"/>
<feature type="transmembrane region" description="Helical" evidence="7">
    <location>
        <begin position="20"/>
        <end position="43"/>
    </location>
</feature>
<evidence type="ECO:0000256" key="1">
    <source>
        <dbReference type="ARBA" id="ARBA00004127"/>
    </source>
</evidence>
<keyword evidence="2" id="KW-0328">Glycosyltransferase</keyword>
<protein>
    <submittedName>
        <fullName evidence="9">Glycosyltransferase family 2 protein</fullName>
    </submittedName>
</protein>
<comment type="caution">
    <text evidence="9">The sequence shown here is derived from an EMBL/GenBank/DDBJ whole genome shotgun (WGS) entry which is preliminary data.</text>
</comment>
<evidence type="ECO:0000256" key="2">
    <source>
        <dbReference type="ARBA" id="ARBA00022676"/>
    </source>
</evidence>
<dbReference type="InterPro" id="IPR029044">
    <property type="entry name" value="Nucleotide-diphossugar_trans"/>
</dbReference>
<dbReference type="Pfam" id="PF03552">
    <property type="entry name" value="Cellulose_synt"/>
    <property type="match status" value="1"/>
</dbReference>
<dbReference type="InterPro" id="IPR050321">
    <property type="entry name" value="Glycosyltr_2/OpgH_subfam"/>
</dbReference>
<keyword evidence="4 7" id="KW-0812">Transmembrane</keyword>
<evidence type="ECO:0000256" key="7">
    <source>
        <dbReference type="SAM" id="Phobius"/>
    </source>
</evidence>
<keyword evidence="3" id="KW-0808">Transferase</keyword>
<organism evidence="9 10">
    <name type="scientific">Aquipuribacter nitratireducens</name>
    <dbReference type="NCBI Taxonomy" id="650104"/>
    <lineage>
        <taxon>Bacteria</taxon>
        <taxon>Bacillati</taxon>
        <taxon>Actinomycetota</taxon>
        <taxon>Actinomycetes</taxon>
        <taxon>Micrococcales</taxon>
        <taxon>Intrasporangiaceae</taxon>
        <taxon>Aquipuribacter</taxon>
    </lineage>
</organism>
<reference evidence="10" key="1">
    <citation type="journal article" date="2019" name="Int. J. Syst. Evol. Microbiol.">
        <title>The Global Catalogue of Microorganisms (GCM) 10K type strain sequencing project: providing services to taxonomists for standard genome sequencing and annotation.</title>
        <authorList>
            <consortium name="The Broad Institute Genomics Platform"/>
            <consortium name="The Broad Institute Genome Sequencing Center for Infectious Disease"/>
            <person name="Wu L."/>
            <person name="Ma J."/>
        </authorList>
    </citation>
    <scope>NUCLEOTIDE SEQUENCE [LARGE SCALE GENOMIC DNA]</scope>
    <source>
        <strain evidence="10">CCUG 43114</strain>
    </source>
</reference>
<sequence>MSGSLPLDTTARGPLTGRLLLVRALVVLTLLLGTSYVVWRWGWSVPWEVWWIAVPLVVAETYSLVDAWLFGVTAWRLKQRGDAPPAPAGVSVDVLITTYNEDVELVMTTALAAQRIRYPHRTYVLDDGNRPEMRSAAEAAGVGYITRSEDWVGKQRHAKAGNLNNALFATDGELMLVLDADQVPAPEILDRTIGWFDDPRVALVQTPQYFTNVTDADPFGVQAPLFYGPIQQGKDGWNAAFFCGSNAVLRREALMQIGVVGYVRQLDRAVRDALRTADRVLARAVREARRDPGAATTLRALTSVRDAAARARRRLDAGEPAGEVTYDFQRAVDAAARDVVADDVAALEADLRAIAEMGVGAGRHRGGGPGIAIDEEIGEAVVDEAALERLAAREWSPLGALESVRAVVRAVDVDRADEAQPVMPMATISVTEDMATAMRLHALGWRSVYHHEVLAHGLAPEDLGTMLTQRLRWAQGTLQVMLRENPLVQRGLSLGQKLMYSATMWTYLSGFFALVYIAAPVLYLCVGVQPVEAYSVEFFARLLPFLVVNQLLFAVVGRGIRTWRGQQYSLALFPLWITACATAVGNVFFGRGLGFAVTPKNRQAVDRPRWDLVRWQLVAVGLLVVSVVVGVTRWALGAAPALGTWVNVAWVVYDLFLLSVLFRAATFRPADDPDTATTEGASR</sequence>
<feature type="transmembrane region" description="Helical" evidence="7">
    <location>
        <begin position="648"/>
        <end position="665"/>
    </location>
</feature>
<dbReference type="CDD" id="cd06421">
    <property type="entry name" value="CESA_CelA_like"/>
    <property type="match status" value="1"/>
</dbReference>
<evidence type="ECO:0000313" key="10">
    <source>
        <dbReference type="Proteomes" id="UP001596122"/>
    </source>
</evidence>
<dbReference type="PANTHER" id="PTHR43867:SF2">
    <property type="entry name" value="CELLULOSE SYNTHASE CATALYTIC SUBUNIT A [UDP-FORMING]"/>
    <property type="match status" value="1"/>
</dbReference>
<keyword evidence="5 7" id="KW-1133">Transmembrane helix</keyword>
<evidence type="ECO:0000256" key="4">
    <source>
        <dbReference type="ARBA" id="ARBA00022692"/>
    </source>
</evidence>
<gene>
    <name evidence="9" type="ORF">ACFPJ6_10300</name>
</gene>
<dbReference type="Proteomes" id="UP001596122">
    <property type="component" value="Unassembled WGS sequence"/>
</dbReference>
<evidence type="ECO:0000256" key="3">
    <source>
        <dbReference type="ARBA" id="ARBA00022679"/>
    </source>
</evidence>
<evidence type="ECO:0000256" key="6">
    <source>
        <dbReference type="ARBA" id="ARBA00023136"/>
    </source>
</evidence>
<feature type="transmembrane region" description="Helical" evidence="7">
    <location>
        <begin position="568"/>
        <end position="589"/>
    </location>
</feature>
<feature type="domain" description="Glycosyltransferase 2-like" evidence="8">
    <location>
        <begin position="94"/>
        <end position="257"/>
    </location>
</feature>
<evidence type="ECO:0000313" key="9">
    <source>
        <dbReference type="EMBL" id="MFC5381183.1"/>
    </source>
</evidence>
<feature type="transmembrane region" description="Helical" evidence="7">
    <location>
        <begin position="538"/>
        <end position="556"/>
    </location>
</feature>
<dbReference type="Gene3D" id="3.90.550.10">
    <property type="entry name" value="Spore Coat Polysaccharide Biosynthesis Protein SpsA, Chain A"/>
    <property type="match status" value="2"/>
</dbReference>
<dbReference type="InterPro" id="IPR005150">
    <property type="entry name" value="Cellulose_synth"/>
</dbReference>
<dbReference type="PANTHER" id="PTHR43867">
    <property type="entry name" value="CELLULOSE SYNTHASE CATALYTIC SUBUNIT A [UDP-FORMING]"/>
    <property type="match status" value="1"/>
</dbReference>
<dbReference type="SUPFAM" id="SSF53448">
    <property type="entry name" value="Nucleotide-diphospho-sugar transferases"/>
    <property type="match status" value="2"/>
</dbReference>
<accession>A0ABW0GNQ5</accession>
<dbReference type="EMBL" id="JBHSLD010000009">
    <property type="protein sequence ID" value="MFC5381183.1"/>
    <property type="molecule type" value="Genomic_DNA"/>
</dbReference>
<keyword evidence="6 7" id="KW-0472">Membrane</keyword>
<dbReference type="Pfam" id="PF00535">
    <property type="entry name" value="Glycos_transf_2"/>
    <property type="match status" value="1"/>
</dbReference>
<dbReference type="RefSeq" id="WP_340270602.1">
    <property type="nucleotide sequence ID" value="NZ_JBBEOG010000007.1"/>
</dbReference>
<feature type="transmembrane region" description="Helical" evidence="7">
    <location>
        <begin position="498"/>
        <end position="518"/>
    </location>
</feature>
<feature type="transmembrane region" description="Helical" evidence="7">
    <location>
        <begin position="49"/>
        <end position="70"/>
    </location>
</feature>
<comment type="subcellular location">
    <subcellularLocation>
        <location evidence="1">Endomembrane system</location>
        <topology evidence="1">Multi-pass membrane protein</topology>
    </subcellularLocation>
</comment>
<keyword evidence="10" id="KW-1185">Reference proteome</keyword>